<dbReference type="SUPFAM" id="SSF54695">
    <property type="entry name" value="POZ domain"/>
    <property type="match status" value="1"/>
</dbReference>
<evidence type="ECO:0000313" key="3">
    <source>
        <dbReference type="Proteomes" id="UP000757232"/>
    </source>
</evidence>
<sequence length="320" mass="35838">MTSVFKVSYPFDGSNKTHSDLILRSADGVDFRVMKAVLAVASPVFHDMTTLAEPLLASSEGQHNASAEVSEEGLPIVVMYESNAIVLDALLRIIYPVIPPKLEDDLELVSGLVRAAQKYDMAAVMHVVEDVLRTAARRNSGERSLEVFIIACEYRMEELTRLAVNEFLKCPDRPGYFAGLERASASTLFRLYDYKRRVADEMDILFSPVKKCLPPQLRCIVRDIECSVMNVKPAEGCGSIERGYYMSRWWITLRESVRVKIQKAPLSEAAITIGLIAEAVHSSKCCSDCRDNVLRQLTPLEATIKSEMRRLAEGVRFELP</sequence>
<dbReference type="AlphaFoldDB" id="A0A9Q5N1K0"/>
<dbReference type="OrthoDB" id="6359816at2759"/>
<protein>
    <recommendedName>
        <fullName evidence="1">BTB domain-containing protein</fullName>
    </recommendedName>
</protein>
<keyword evidence="3" id="KW-1185">Reference proteome</keyword>
<organism evidence="2 3">
    <name type="scientific">Sanghuangporus baumii</name>
    <name type="common">Phellinus baumii</name>
    <dbReference type="NCBI Taxonomy" id="108892"/>
    <lineage>
        <taxon>Eukaryota</taxon>
        <taxon>Fungi</taxon>
        <taxon>Dikarya</taxon>
        <taxon>Basidiomycota</taxon>
        <taxon>Agaricomycotina</taxon>
        <taxon>Agaricomycetes</taxon>
        <taxon>Hymenochaetales</taxon>
        <taxon>Hymenochaetaceae</taxon>
        <taxon>Sanghuangporus</taxon>
    </lineage>
</organism>
<proteinExistence type="predicted"/>
<evidence type="ECO:0000313" key="2">
    <source>
        <dbReference type="EMBL" id="OCB86312.1"/>
    </source>
</evidence>
<reference evidence="2" key="1">
    <citation type="submission" date="2016-06" db="EMBL/GenBank/DDBJ databases">
        <title>Draft Genome sequence of the fungus Inonotus baumii.</title>
        <authorList>
            <person name="Zhu H."/>
            <person name="Lin W."/>
        </authorList>
    </citation>
    <scope>NUCLEOTIDE SEQUENCE</scope>
    <source>
        <strain evidence="2">821</strain>
    </source>
</reference>
<name>A0A9Q5N1K0_SANBA</name>
<evidence type="ECO:0000259" key="1">
    <source>
        <dbReference type="PROSITE" id="PS50097"/>
    </source>
</evidence>
<gene>
    <name evidence="2" type="ORF">A7U60_g6624</name>
</gene>
<dbReference type="Gene3D" id="3.30.710.10">
    <property type="entry name" value="Potassium Channel Kv1.1, Chain A"/>
    <property type="match status" value="1"/>
</dbReference>
<dbReference type="EMBL" id="LNZH02000203">
    <property type="protein sequence ID" value="OCB86312.1"/>
    <property type="molecule type" value="Genomic_DNA"/>
</dbReference>
<dbReference type="SMART" id="SM00225">
    <property type="entry name" value="BTB"/>
    <property type="match status" value="1"/>
</dbReference>
<dbReference type="Proteomes" id="UP000757232">
    <property type="component" value="Unassembled WGS sequence"/>
</dbReference>
<dbReference type="PROSITE" id="PS50097">
    <property type="entry name" value="BTB"/>
    <property type="match status" value="1"/>
</dbReference>
<dbReference type="CDD" id="cd18186">
    <property type="entry name" value="BTB_POZ_ZBTB_KLHL-like"/>
    <property type="match status" value="1"/>
</dbReference>
<accession>A0A9Q5N1K0</accession>
<comment type="caution">
    <text evidence="2">The sequence shown here is derived from an EMBL/GenBank/DDBJ whole genome shotgun (WGS) entry which is preliminary data.</text>
</comment>
<dbReference type="Pfam" id="PF00651">
    <property type="entry name" value="BTB"/>
    <property type="match status" value="1"/>
</dbReference>
<dbReference type="InterPro" id="IPR000210">
    <property type="entry name" value="BTB/POZ_dom"/>
</dbReference>
<dbReference type="InterPro" id="IPR011333">
    <property type="entry name" value="SKP1/BTB/POZ_sf"/>
</dbReference>
<feature type="domain" description="BTB" evidence="1">
    <location>
        <begin position="19"/>
        <end position="95"/>
    </location>
</feature>